<reference evidence="1 2" key="1">
    <citation type="journal article" date="2021" name="Nat. Plants">
        <title>The Taxus genome provides insights into paclitaxel biosynthesis.</title>
        <authorList>
            <person name="Xiong X."/>
            <person name="Gou J."/>
            <person name="Liao Q."/>
            <person name="Li Y."/>
            <person name="Zhou Q."/>
            <person name="Bi G."/>
            <person name="Li C."/>
            <person name="Du R."/>
            <person name="Wang X."/>
            <person name="Sun T."/>
            <person name="Guo L."/>
            <person name="Liang H."/>
            <person name="Lu P."/>
            <person name="Wu Y."/>
            <person name="Zhang Z."/>
            <person name="Ro D.K."/>
            <person name="Shang Y."/>
            <person name="Huang S."/>
            <person name="Yan J."/>
        </authorList>
    </citation>
    <scope>NUCLEOTIDE SEQUENCE [LARGE SCALE GENOMIC DNA]</scope>
    <source>
        <strain evidence="1">Ta-2019</strain>
    </source>
</reference>
<evidence type="ECO:0000313" key="2">
    <source>
        <dbReference type="Proteomes" id="UP000824469"/>
    </source>
</evidence>
<protein>
    <submittedName>
        <fullName evidence="1">Uncharacterized protein</fullName>
    </submittedName>
</protein>
<dbReference type="EMBL" id="JAHRHJ020000010">
    <property type="protein sequence ID" value="KAH9298322.1"/>
    <property type="molecule type" value="Genomic_DNA"/>
</dbReference>
<evidence type="ECO:0000313" key="1">
    <source>
        <dbReference type="EMBL" id="KAH9298322.1"/>
    </source>
</evidence>
<comment type="caution">
    <text evidence="1">The sequence shown here is derived from an EMBL/GenBank/DDBJ whole genome shotgun (WGS) entry which is preliminary data.</text>
</comment>
<gene>
    <name evidence="1" type="ORF">KI387_030004</name>
</gene>
<sequence length="94" mass="10116">LLGSRTLPEASNTAITAETSLIEAGKFAPIPIAPLFLEIGDIPNSQKSHVLIQNPPRPLQIKSMSHSSTAGVKNLVAEFSQEFLTFISLQIMSN</sequence>
<organism evidence="1 2">
    <name type="scientific">Taxus chinensis</name>
    <name type="common">Chinese yew</name>
    <name type="synonym">Taxus wallichiana var. chinensis</name>
    <dbReference type="NCBI Taxonomy" id="29808"/>
    <lineage>
        <taxon>Eukaryota</taxon>
        <taxon>Viridiplantae</taxon>
        <taxon>Streptophyta</taxon>
        <taxon>Embryophyta</taxon>
        <taxon>Tracheophyta</taxon>
        <taxon>Spermatophyta</taxon>
        <taxon>Pinopsida</taxon>
        <taxon>Pinidae</taxon>
        <taxon>Conifers II</taxon>
        <taxon>Cupressales</taxon>
        <taxon>Taxaceae</taxon>
        <taxon>Taxus</taxon>
    </lineage>
</organism>
<accession>A0AA38CCU1</accession>
<feature type="non-terminal residue" evidence="1">
    <location>
        <position position="1"/>
    </location>
</feature>
<keyword evidence="2" id="KW-1185">Reference proteome</keyword>
<dbReference type="AlphaFoldDB" id="A0AA38CCU1"/>
<dbReference type="Proteomes" id="UP000824469">
    <property type="component" value="Unassembled WGS sequence"/>
</dbReference>
<proteinExistence type="predicted"/>
<name>A0AA38CCU1_TAXCH</name>
<feature type="non-terminal residue" evidence="1">
    <location>
        <position position="94"/>
    </location>
</feature>